<dbReference type="InterPro" id="IPR008322">
    <property type="entry name" value="UPF0261"/>
</dbReference>
<dbReference type="Pfam" id="PF06792">
    <property type="entry name" value="UPF0261"/>
    <property type="match status" value="1"/>
</dbReference>
<reference evidence="3" key="1">
    <citation type="journal article" date="2023" name="Mol. Phylogenet. Evol.">
        <title>Genome-scale phylogeny and comparative genomics of the fungal order Sordariales.</title>
        <authorList>
            <person name="Hensen N."/>
            <person name="Bonometti L."/>
            <person name="Westerberg I."/>
            <person name="Brannstrom I.O."/>
            <person name="Guillou S."/>
            <person name="Cros-Aarteil S."/>
            <person name="Calhoun S."/>
            <person name="Haridas S."/>
            <person name="Kuo A."/>
            <person name="Mondo S."/>
            <person name="Pangilinan J."/>
            <person name="Riley R."/>
            <person name="LaButti K."/>
            <person name="Andreopoulos B."/>
            <person name="Lipzen A."/>
            <person name="Chen C."/>
            <person name="Yan M."/>
            <person name="Daum C."/>
            <person name="Ng V."/>
            <person name="Clum A."/>
            <person name="Steindorff A."/>
            <person name="Ohm R.A."/>
            <person name="Martin F."/>
            <person name="Silar P."/>
            <person name="Natvig D.O."/>
            <person name="Lalanne C."/>
            <person name="Gautier V."/>
            <person name="Ament-Velasquez S.L."/>
            <person name="Kruys A."/>
            <person name="Hutchinson M.I."/>
            <person name="Powell A.J."/>
            <person name="Barry K."/>
            <person name="Miller A.N."/>
            <person name="Grigoriev I.V."/>
            <person name="Debuchy R."/>
            <person name="Gladieux P."/>
            <person name="Hiltunen Thoren M."/>
            <person name="Johannesson H."/>
        </authorList>
    </citation>
    <scope>NUCLEOTIDE SEQUENCE</scope>
    <source>
        <strain evidence="3">CBS 232.78</strain>
    </source>
</reference>
<dbReference type="PIRSF" id="PIRSF033271">
    <property type="entry name" value="UCP033271"/>
    <property type="match status" value="1"/>
</dbReference>
<evidence type="ECO:0000313" key="4">
    <source>
        <dbReference type="Proteomes" id="UP001285441"/>
    </source>
</evidence>
<name>A0AAE0P646_9PEZI</name>
<reference evidence="3" key="2">
    <citation type="submission" date="2023-06" db="EMBL/GenBank/DDBJ databases">
        <authorList>
            <consortium name="Lawrence Berkeley National Laboratory"/>
            <person name="Haridas S."/>
            <person name="Hensen N."/>
            <person name="Bonometti L."/>
            <person name="Westerberg I."/>
            <person name="Brannstrom I.O."/>
            <person name="Guillou S."/>
            <person name="Cros-Aarteil S."/>
            <person name="Calhoun S."/>
            <person name="Kuo A."/>
            <person name="Mondo S."/>
            <person name="Pangilinan J."/>
            <person name="Riley R."/>
            <person name="LaButti K."/>
            <person name="Andreopoulos B."/>
            <person name="Lipzen A."/>
            <person name="Chen C."/>
            <person name="Yanf M."/>
            <person name="Daum C."/>
            <person name="Ng V."/>
            <person name="Clum A."/>
            <person name="Steindorff A."/>
            <person name="Ohm R."/>
            <person name="Martin F."/>
            <person name="Silar P."/>
            <person name="Natvig D."/>
            <person name="Lalanne C."/>
            <person name="Gautier V."/>
            <person name="Ament-velasquez S.L."/>
            <person name="Kruys A."/>
            <person name="Hutchinson M.I."/>
            <person name="Powell A.J."/>
            <person name="Barry K."/>
            <person name="Miller A.N."/>
            <person name="Grigoriev I.V."/>
            <person name="Debuchy R."/>
            <person name="Gladieux P."/>
            <person name="Thoren M.H."/>
            <person name="Johannesson H."/>
        </authorList>
    </citation>
    <scope>NUCLEOTIDE SEQUENCE</scope>
    <source>
        <strain evidence="3">CBS 232.78</strain>
    </source>
</reference>
<dbReference type="Pfam" id="PF23189">
    <property type="entry name" value="UPF0261_C"/>
    <property type="match status" value="1"/>
</dbReference>
<dbReference type="Gene3D" id="3.40.50.12030">
    <property type="entry name" value="Uncharacterised protein family UPF0261, NC domain"/>
    <property type="match status" value="1"/>
</dbReference>
<evidence type="ECO:0000313" key="3">
    <source>
        <dbReference type="EMBL" id="KAK3393962.1"/>
    </source>
</evidence>
<sequence>MANVVLLGTCDTKLEELLYLREQILLSNEIDQVILMDVGRTPVENKAITVSQSMLTEQYGGGKKPSDLPRGELIKFMSECATESVRTWYKHGMIHAIVAAGGSGATSLAAPVMRDALPIGFPKLIVSTVASGDTGPYVGETDITMMYSVVDIAGLNQVLRDVLANAGAAIAGAAVAYRKRQEQKLVFPLQTTAATTKRRVGITMFGVTTPGVDAIRRHLESVYPVETFVFHATGHGGKAMERLIREGQLDAVLDLTTTEVTDHITGGVMSAGPDRLSAAAASGIPSIVSLGATEMTNFGPKTTVPEKFNSRKLYEHNPVVTLMRLSEDECRQIGEFICEKLKAAKDPKMVQVWIPQGGLSMLSTKGAPFEDTQADEVLFETVRKGLEGSGIQVVEDERDVNDSGFAKDIAEALANLMGL</sequence>
<dbReference type="InterPro" id="IPR051353">
    <property type="entry name" value="Tobamovirus_resist_UPF0261"/>
</dbReference>
<dbReference type="Proteomes" id="UP001285441">
    <property type="component" value="Unassembled WGS sequence"/>
</dbReference>
<dbReference type="InterPro" id="IPR044122">
    <property type="entry name" value="UPF0261_N"/>
</dbReference>
<comment type="caution">
    <text evidence="3">The sequence shown here is derived from an EMBL/GenBank/DDBJ whole genome shotgun (WGS) entry which is preliminary data.</text>
</comment>
<dbReference type="PANTHER" id="PTHR31862">
    <property type="entry name" value="UPF0261 DOMAIN PROTEIN (AFU_ORTHOLOGUE AFUA_1G10120)"/>
    <property type="match status" value="1"/>
</dbReference>
<gene>
    <name evidence="3" type="ORF">B0H63DRAFT_459607</name>
</gene>
<feature type="domain" description="UPF0261" evidence="2">
    <location>
        <begin position="197"/>
        <end position="417"/>
    </location>
</feature>
<evidence type="ECO:0000259" key="1">
    <source>
        <dbReference type="Pfam" id="PF06792"/>
    </source>
</evidence>
<protein>
    <submittedName>
        <fullName evidence="3">Uncharacterized protein</fullName>
    </submittedName>
</protein>
<organism evidence="3 4">
    <name type="scientific">Podospora didyma</name>
    <dbReference type="NCBI Taxonomy" id="330526"/>
    <lineage>
        <taxon>Eukaryota</taxon>
        <taxon>Fungi</taxon>
        <taxon>Dikarya</taxon>
        <taxon>Ascomycota</taxon>
        <taxon>Pezizomycotina</taxon>
        <taxon>Sordariomycetes</taxon>
        <taxon>Sordariomycetidae</taxon>
        <taxon>Sordariales</taxon>
        <taxon>Podosporaceae</taxon>
        <taxon>Podospora</taxon>
    </lineage>
</organism>
<dbReference type="Gene3D" id="3.40.50.12020">
    <property type="entry name" value="Uncharacterised protein family UPF0261, NN domain"/>
    <property type="match status" value="1"/>
</dbReference>
<feature type="domain" description="UPF0261" evidence="1">
    <location>
        <begin position="3"/>
        <end position="178"/>
    </location>
</feature>
<proteinExistence type="predicted"/>
<dbReference type="EMBL" id="JAULSW010000001">
    <property type="protein sequence ID" value="KAK3393962.1"/>
    <property type="molecule type" value="Genomic_DNA"/>
</dbReference>
<dbReference type="AlphaFoldDB" id="A0AAE0P646"/>
<dbReference type="InterPro" id="IPR056778">
    <property type="entry name" value="UPF0261_C"/>
</dbReference>
<keyword evidence="4" id="KW-1185">Reference proteome</keyword>
<dbReference type="CDD" id="cd15488">
    <property type="entry name" value="Tm-1-like"/>
    <property type="match status" value="1"/>
</dbReference>
<dbReference type="NCBIfam" id="NF002674">
    <property type="entry name" value="PRK02399.1-2"/>
    <property type="match status" value="1"/>
</dbReference>
<accession>A0AAE0P646</accession>
<evidence type="ECO:0000259" key="2">
    <source>
        <dbReference type="Pfam" id="PF23189"/>
    </source>
</evidence>
<dbReference type="PANTHER" id="PTHR31862:SF1">
    <property type="entry name" value="UPF0261 DOMAIN PROTEIN (AFU_ORTHOLOGUE AFUA_1G10120)"/>
    <property type="match status" value="1"/>
</dbReference>